<dbReference type="InterPro" id="IPR039420">
    <property type="entry name" value="WalR-like"/>
</dbReference>
<organism evidence="8 9">
    <name type="scientific">Oceanimonas doudoroffii</name>
    <dbReference type="NCBI Taxonomy" id="84158"/>
    <lineage>
        <taxon>Bacteria</taxon>
        <taxon>Pseudomonadati</taxon>
        <taxon>Pseudomonadota</taxon>
        <taxon>Gammaproteobacteria</taxon>
        <taxon>Aeromonadales</taxon>
        <taxon>Aeromonadaceae</taxon>
        <taxon>Oceanimonas</taxon>
    </lineage>
</organism>
<feature type="domain" description="Response regulatory" evidence="7">
    <location>
        <begin position="7"/>
        <end position="121"/>
    </location>
</feature>
<evidence type="ECO:0000256" key="2">
    <source>
        <dbReference type="ARBA" id="ARBA00023012"/>
    </source>
</evidence>
<dbReference type="Proteomes" id="UP000242757">
    <property type="component" value="Unassembled WGS sequence"/>
</dbReference>
<dbReference type="AlphaFoldDB" id="A0A233RI03"/>
<keyword evidence="5" id="KW-0804">Transcription</keyword>
<dbReference type="PANTHER" id="PTHR48111:SF1">
    <property type="entry name" value="TWO-COMPONENT RESPONSE REGULATOR ORR33"/>
    <property type="match status" value="1"/>
</dbReference>
<evidence type="ECO:0000256" key="6">
    <source>
        <dbReference type="PROSITE-ProRule" id="PRU00169"/>
    </source>
</evidence>
<name>A0A233RI03_9GAMM</name>
<evidence type="ECO:0000256" key="4">
    <source>
        <dbReference type="ARBA" id="ARBA00023125"/>
    </source>
</evidence>
<evidence type="ECO:0000256" key="3">
    <source>
        <dbReference type="ARBA" id="ARBA00023015"/>
    </source>
</evidence>
<dbReference type="SUPFAM" id="SSF52172">
    <property type="entry name" value="CheY-like"/>
    <property type="match status" value="1"/>
</dbReference>
<gene>
    <name evidence="8" type="ORF">B6S08_05825</name>
</gene>
<evidence type="ECO:0000256" key="1">
    <source>
        <dbReference type="ARBA" id="ARBA00022553"/>
    </source>
</evidence>
<protein>
    <submittedName>
        <fullName evidence="8">Response regulator</fullName>
    </submittedName>
</protein>
<keyword evidence="4" id="KW-0238">DNA-binding</keyword>
<keyword evidence="2" id="KW-0902">Two-component regulatory system</keyword>
<evidence type="ECO:0000313" key="8">
    <source>
        <dbReference type="EMBL" id="OXY83017.1"/>
    </source>
</evidence>
<dbReference type="RefSeq" id="WP_094199795.1">
    <property type="nucleotide sequence ID" value="NZ_NBIM01000001.1"/>
</dbReference>
<sequence length="327" mass="36106">MFTPATLVLLIDDDDVFRRQAFAWLELWGARVLEADSAAEGVMLAARLRPDLVLGNLWLATPGGLPLVTLLHQQQPSLPFVAVSGAGNMAEVAQALRAGASDYLIKPVGDWTAVKSRLAASLLPAGMREHKELRELASHLEFYRHRDMAATRLLRELGPSGEQHLGDWRLQCRHSTPWMVTQSVRLEDDLLLLVAEFDPLHQDTPMLMLLVAFLLNEPLRQYRSGASSPLHSPAQTLEYINQRLFEAGLTAGINLMLLRLKAHSNTLEAANGGMVGCDWLEQCNVGPVGRGSFSASPWQQYCRFPLELSLSGSHGGRIELTASRVPY</sequence>
<dbReference type="PANTHER" id="PTHR48111">
    <property type="entry name" value="REGULATOR OF RPOS"/>
    <property type="match status" value="1"/>
</dbReference>
<dbReference type="GO" id="GO:0032993">
    <property type="term" value="C:protein-DNA complex"/>
    <property type="evidence" value="ECO:0007669"/>
    <property type="project" value="TreeGrafter"/>
</dbReference>
<dbReference type="GO" id="GO:0005829">
    <property type="term" value="C:cytosol"/>
    <property type="evidence" value="ECO:0007669"/>
    <property type="project" value="TreeGrafter"/>
</dbReference>
<keyword evidence="9" id="KW-1185">Reference proteome</keyword>
<evidence type="ECO:0000256" key="5">
    <source>
        <dbReference type="ARBA" id="ARBA00023163"/>
    </source>
</evidence>
<dbReference type="GO" id="GO:0006355">
    <property type="term" value="P:regulation of DNA-templated transcription"/>
    <property type="evidence" value="ECO:0007669"/>
    <property type="project" value="TreeGrafter"/>
</dbReference>
<keyword evidence="3" id="KW-0805">Transcription regulation</keyword>
<dbReference type="InterPro" id="IPR011006">
    <property type="entry name" value="CheY-like_superfamily"/>
</dbReference>
<dbReference type="GO" id="GO:0000976">
    <property type="term" value="F:transcription cis-regulatory region binding"/>
    <property type="evidence" value="ECO:0007669"/>
    <property type="project" value="TreeGrafter"/>
</dbReference>
<dbReference type="EMBL" id="NBIM01000001">
    <property type="protein sequence ID" value="OXY83017.1"/>
    <property type="molecule type" value="Genomic_DNA"/>
</dbReference>
<dbReference type="GO" id="GO:0000156">
    <property type="term" value="F:phosphorelay response regulator activity"/>
    <property type="evidence" value="ECO:0007669"/>
    <property type="project" value="TreeGrafter"/>
</dbReference>
<proteinExistence type="predicted"/>
<accession>A0A233RI03</accession>
<dbReference type="SMART" id="SM00448">
    <property type="entry name" value="REC"/>
    <property type="match status" value="1"/>
</dbReference>
<dbReference type="PROSITE" id="PS50110">
    <property type="entry name" value="RESPONSE_REGULATORY"/>
    <property type="match status" value="1"/>
</dbReference>
<reference evidence="8 9" key="1">
    <citation type="submission" date="2017-08" db="EMBL/GenBank/DDBJ databases">
        <title>A Genome Sequence of Oceanimonas doudoroffii ATCC 27123T.</title>
        <authorList>
            <person name="Brennan M.A."/>
            <person name="Maclea K.S."/>
            <person name="Mcclelland W.D."/>
            <person name="Trachtenberg A.M."/>
        </authorList>
    </citation>
    <scope>NUCLEOTIDE SEQUENCE [LARGE SCALE GENOMIC DNA]</scope>
    <source>
        <strain evidence="8 9">ATCC 27123</strain>
    </source>
</reference>
<dbReference type="InterPro" id="IPR001789">
    <property type="entry name" value="Sig_transdc_resp-reg_receiver"/>
</dbReference>
<dbReference type="Gene3D" id="3.40.50.2300">
    <property type="match status" value="1"/>
</dbReference>
<dbReference type="OrthoDB" id="6399952at2"/>
<comment type="caution">
    <text evidence="6">Lacks conserved residue(s) required for the propagation of feature annotation.</text>
</comment>
<keyword evidence="1" id="KW-0597">Phosphoprotein</keyword>
<evidence type="ECO:0000259" key="7">
    <source>
        <dbReference type="PROSITE" id="PS50110"/>
    </source>
</evidence>
<dbReference type="Pfam" id="PF00072">
    <property type="entry name" value="Response_reg"/>
    <property type="match status" value="1"/>
</dbReference>
<comment type="caution">
    <text evidence="8">The sequence shown here is derived from an EMBL/GenBank/DDBJ whole genome shotgun (WGS) entry which is preliminary data.</text>
</comment>
<evidence type="ECO:0000313" key="9">
    <source>
        <dbReference type="Proteomes" id="UP000242757"/>
    </source>
</evidence>